<dbReference type="InterPro" id="IPR003661">
    <property type="entry name" value="HisK_dim/P_dom"/>
</dbReference>
<evidence type="ECO:0000256" key="5">
    <source>
        <dbReference type="ARBA" id="ARBA00022679"/>
    </source>
</evidence>
<dbReference type="Gene3D" id="1.10.287.130">
    <property type="match status" value="1"/>
</dbReference>
<dbReference type="SUPFAM" id="SSF55874">
    <property type="entry name" value="ATPase domain of HSP90 chaperone/DNA topoisomerase II/histidine kinase"/>
    <property type="match status" value="1"/>
</dbReference>
<dbReference type="CDD" id="cd00082">
    <property type="entry name" value="HisKA"/>
    <property type="match status" value="1"/>
</dbReference>
<comment type="caution">
    <text evidence="12">The sequence shown here is derived from an EMBL/GenBank/DDBJ whole genome shotgun (WGS) entry which is preliminary data.</text>
</comment>
<evidence type="ECO:0000256" key="1">
    <source>
        <dbReference type="ARBA" id="ARBA00000085"/>
    </source>
</evidence>
<dbReference type="Pfam" id="PF00512">
    <property type="entry name" value="HisKA"/>
    <property type="match status" value="1"/>
</dbReference>
<keyword evidence="4 9" id="KW-0597">Phosphoprotein</keyword>
<dbReference type="CDD" id="cd17546">
    <property type="entry name" value="REC_hyHK_CKI1_RcsC-like"/>
    <property type="match status" value="1"/>
</dbReference>
<dbReference type="PROSITE" id="PS50109">
    <property type="entry name" value="HIS_KIN"/>
    <property type="match status" value="1"/>
</dbReference>
<evidence type="ECO:0000313" key="12">
    <source>
        <dbReference type="EMBL" id="RKI91536.1"/>
    </source>
</evidence>
<dbReference type="PANTHER" id="PTHR43047">
    <property type="entry name" value="TWO-COMPONENT HISTIDINE PROTEIN KINASE"/>
    <property type="match status" value="1"/>
</dbReference>
<comment type="catalytic activity">
    <reaction evidence="1">
        <text>ATP + protein L-histidine = ADP + protein N-phospho-L-histidine.</text>
        <dbReference type="EC" id="2.7.13.3"/>
    </reaction>
</comment>
<dbReference type="InterPro" id="IPR036890">
    <property type="entry name" value="HATPase_C_sf"/>
</dbReference>
<dbReference type="EMBL" id="RAYQ01000009">
    <property type="protein sequence ID" value="RKI91536.1"/>
    <property type="molecule type" value="Genomic_DNA"/>
</dbReference>
<protein>
    <recommendedName>
        <fullName evidence="3">Stage 0 sporulation protein A homolog</fullName>
        <ecNumber evidence="2">2.7.13.3</ecNumber>
    </recommendedName>
</protein>
<dbReference type="GO" id="GO:0000155">
    <property type="term" value="F:phosphorelay sensor kinase activity"/>
    <property type="evidence" value="ECO:0007669"/>
    <property type="project" value="InterPro"/>
</dbReference>
<evidence type="ECO:0000256" key="3">
    <source>
        <dbReference type="ARBA" id="ARBA00018672"/>
    </source>
</evidence>
<dbReference type="InterPro" id="IPR005467">
    <property type="entry name" value="His_kinase_dom"/>
</dbReference>
<organism evidence="12 13">
    <name type="scientific">Parablautia intestinalis</name>
    <dbReference type="NCBI Taxonomy" id="2320100"/>
    <lineage>
        <taxon>Bacteria</taxon>
        <taxon>Bacillati</taxon>
        <taxon>Bacillota</taxon>
        <taxon>Clostridia</taxon>
        <taxon>Lachnospirales</taxon>
        <taxon>Lachnospiraceae</taxon>
        <taxon>Parablautia</taxon>
    </lineage>
</organism>
<dbReference type="Gene3D" id="3.30.565.10">
    <property type="entry name" value="Histidine kinase-like ATPase, C-terminal domain"/>
    <property type="match status" value="1"/>
</dbReference>
<dbReference type="SUPFAM" id="SSF47384">
    <property type="entry name" value="Homodimeric domain of signal transducing histidine kinase"/>
    <property type="match status" value="1"/>
</dbReference>
<evidence type="ECO:0000256" key="7">
    <source>
        <dbReference type="ARBA" id="ARBA00023012"/>
    </source>
</evidence>
<accession>A0A3A9AWC6</accession>
<dbReference type="RefSeq" id="WP_120469204.1">
    <property type="nucleotide sequence ID" value="NZ_RAYQ01000009.1"/>
</dbReference>
<dbReference type="SMART" id="SM00387">
    <property type="entry name" value="HATPase_c"/>
    <property type="match status" value="1"/>
</dbReference>
<evidence type="ECO:0000256" key="4">
    <source>
        <dbReference type="ARBA" id="ARBA00022553"/>
    </source>
</evidence>
<evidence type="ECO:0000259" key="10">
    <source>
        <dbReference type="PROSITE" id="PS50109"/>
    </source>
</evidence>
<evidence type="ECO:0000259" key="11">
    <source>
        <dbReference type="PROSITE" id="PS50110"/>
    </source>
</evidence>
<dbReference type="InterPro" id="IPR001789">
    <property type="entry name" value="Sig_transdc_resp-reg_receiver"/>
</dbReference>
<feature type="domain" description="Response regulatory" evidence="11">
    <location>
        <begin position="936"/>
        <end position="1057"/>
    </location>
</feature>
<dbReference type="InterPro" id="IPR011006">
    <property type="entry name" value="CheY-like_superfamily"/>
</dbReference>
<dbReference type="SMART" id="SM00448">
    <property type="entry name" value="REC"/>
    <property type="match status" value="1"/>
</dbReference>
<dbReference type="InterPro" id="IPR004358">
    <property type="entry name" value="Sig_transdc_His_kin-like_C"/>
</dbReference>
<dbReference type="EC" id="2.7.13.3" evidence="2"/>
<name>A0A3A9AWC6_9FIRM</name>
<dbReference type="SMART" id="SM00388">
    <property type="entry name" value="HisKA"/>
    <property type="match status" value="1"/>
</dbReference>
<dbReference type="Proteomes" id="UP000280696">
    <property type="component" value="Unassembled WGS sequence"/>
</dbReference>
<dbReference type="CDD" id="cd00075">
    <property type="entry name" value="HATPase"/>
    <property type="match status" value="1"/>
</dbReference>
<keyword evidence="13" id="KW-1185">Reference proteome</keyword>
<dbReference type="SUPFAM" id="SSF52172">
    <property type="entry name" value="CheY-like"/>
    <property type="match status" value="1"/>
</dbReference>
<keyword evidence="7" id="KW-0902">Two-component regulatory system</keyword>
<gene>
    <name evidence="12" type="ORF">D7V94_09680</name>
</gene>
<evidence type="ECO:0000256" key="9">
    <source>
        <dbReference type="PROSITE-ProRule" id="PRU00169"/>
    </source>
</evidence>
<keyword evidence="5" id="KW-0808">Transferase</keyword>
<feature type="domain" description="Histidine kinase" evidence="10">
    <location>
        <begin position="679"/>
        <end position="903"/>
    </location>
</feature>
<feature type="modified residue" description="4-aspartylphosphate" evidence="9">
    <location>
        <position position="988"/>
    </location>
</feature>
<dbReference type="PRINTS" id="PR00344">
    <property type="entry name" value="BCTRLSENSOR"/>
</dbReference>
<dbReference type="Gene3D" id="3.40.50.2300">
    <property type="match status" value="1"/>
</dbReference>
<comment type="function">
    <text evidence="8">May play the central regulatory role in sporulation. It may be an element of the effector pathway responsible for the activation of sporulation genes in response to nutritional stress. Spo0A may act in concert with spo0H (a sigma factor) to control the expression of some genes that are critical to the sporulation process.</text>
</comment>
<proteinExistence type="predicted"/>
<evidence type="ECO:0000256" key="8">
    <source>
        <dbReference type="ARBA" id="ARBA00024867"/>
    </source>
</evidence>
<dbReference type="PROSITE" id="PS50110">
    <property type="entry name" value="RESPONSE_REGULATORY"/>
    <property type="match status" value="1"/>
</dbReference>
<dbReference type="OrthoDB" id="9814390at2"/>
<dbReference type="Pfam" id="PF02518">
    <property type="entry name" value="HATPase_c"/>
    <property type="match status" value="1"/>
</dbReference>
<dbReference type="InterPro" id="IPR036097">
    <property type="entry name" value="HisK_dim/P_sf"/>
</dbReference>
<evidence type="ECO:0000256" key="6">
    <source>
        <dbReference type="ARBA" id="ARBA00022777"/>
    </source>
</evidence>
<dbReference type="Gene3D" id="3.30.450.20">
    <property type="entry name" value="PAS domain"/>
    <property type="match status" value="1"/>
</dbReference>
<dbReference type="Pfam" id="PF00072">
    <property type="entry name" value="Response_reg"/>
    <property type="match status" value="1"/>
</dbReference>
<reference evidence="12 13" key="1">
    <citation type="submission" date="2018-09" db="EMBL/GenBank/DDBJ databases">
        <title>Murine metabolic-syndrome-specific gut microbial biobank.</title>
        <authorList>
            <person name="Liu C."/>
        </authorList>
    </citation>
    <scope>NUCLEOTIDE SEQUENCE [LARGE SCALE GENOMIC DNA]</scope>
    <source>
        <strain evidence="12 13">0.1xD8-82</strain>
    </source>
</reference>
<evidence type="ECO:0000313" key="13">
    <source>
        <dbReference type="Proteomes" id="UP000280696"/>
    </source>
</evidence>
<dbReference type="InterPro" id="IPR003594">
    <property type="entry name" value="HATPase_dom"/>
</dbReference>
<evidence type="ECO:0000256" key="2">
    <source>
        <dbReference type="ARBA" id="ARBA00012438"/>
    </source>
</evidence>
<dbReference type="AlphaFoldDB" id="A0A3A9AWC6"/>
<keyword evidence="6" id="KW-0418">Kinase</keyword>
<sequence length="1065" mass="121772">MDVRDYKKILDAITTSAVYVIREDDHKILYYNKQVQEATPDVRLGVCCHELWKECCANCPILTIGDKEESRSVSNGSFFGDVVDIAAARITWADKIPAFIITVSPHKETVSGVYHKIMHVNLSSDTYDLVEMSSDKLIKENRKGVFSDWADWFVENSGIYQDDVERLSGFIHPERLQKAMRTGHSTLTCSYRRRTPGGLRWNMIEAVQDTGYCEENQAIIIFIKDVQEVLKDSLEREEISIRMQEVIRSLGTLNFGIYAVDLNSGEVDPIRENGKMQDGQASGTLLWEDVIEPRFAANMHYAYQKKFIRKFTLENLRRAGDSGEQKLEMLCQWDINGEYRYVSVTAYFDKEQRFKKYAVIALQDVDEHMRQEIKFSRQELQMAAILKSRFKVITTVNLSSGQCERTWISEEEGLKKVYVGDYAHYFQKALASVVYPEDAERFEKALAPEHLHQQARNTENYLEEICQYRITGESPRWLEQYVIYTRKGKEVQVNILGRDITREKMKEQMQLEADQAGLNIIRSLSSMFFATYYGDLEQNTFRPVMQVKEVGKVLEDGVNYEDGLRTYAEKFIHPDDREEYLDIFSVQNMRKSLKPEQPYVTFSYRKFSDSPENTGNYDWVRATSVLAQTDEKGRAKLFVYAAQDITKSKIRELRGQQALQAACEAADRANASKSEFLSRMSHDLRTPMNGIVGMIKIASKHMDDSTRLQECMNKINDSSELLVSLVNKMLDMSQIESGNVELETKFFGLSDMLENVKNIIMPRARAKGLRLEIHPMQVEHEYVIGDQVRIQQVFLHILENSVKYTPAGGLLELSVTEREPREYGCGSYEFVFKDNGIGMEEDFIPHIFEPFIRAEDSRVSKIEGTGLGMTIAQNIVSLMGGHIMVESKRGCGSKVTVILLLKQQSQGKKLHKASAVDKASVLDENFFSKDPFRGRRILVVEDNELNRVIAMEIIGETGALVECAENGREGLDRFAEMPEGYYDLIFMDIQMPVMNGYEAARAIRKLPRADAASVPILALSANAFAEDIVASRAAGMNEHLTKPLDISRLMESMYYWLEGDKEQEA</sequence>